<proteinExistence type="predicted"/>
<name>A0A9W4KAK7_9EURO</name>
<protein>
    <submittedName>
        <fullName evidence="1">Uncharacterized protein</fullName>
    </submittedName>
</protein>
<sequence>MPTVYPQANYAQFGSDPMDVKCEYVGEDYDDWMEDHPHPSVSQSMISATAKTTSTRLVSATPTPSATRSATCEVIFEDELSSTKDWMYKVIVSGDWATQDAIKSGIQGCVSNSDDLTAWIWEDQGDGTWMAARTFSDEN</sequence>
<comment type="caution">
    <text evidence="1">The sequence shown here is derived from an EMBL/GenBank/DDBJ whole genome shotgun (WGS) entry which is preliminary data.</text>
</comment>
<dbReference type="OrthoDB" id="3482317at2759"/>
<dbReference type="EMBL" id="CAJVRC010000853">
    <property type="protein sequence ID" value="CAG8896038.1"/>
    <property type="molecule type" value="Genomic_DNA"/>
</dbReference>
<keyword evidence="2" id="KW-1185">Reference proteome</keyword>
<evidence type="ECO:0000313" key="2">
    <source>
        <dbReference type="Proteomes" id="UP001154252"/>
    </source>
</evidence>
<dbReference type="Proteomes" id="UP001154252">
    <property type="component" value="Unassembled WGS sequence"/>
</dbReference>
<accession>A0A9W4KAK7</accession>
<organism evidence="1 2">
    <name type="scientific">Penicillium egyptiacum</name>
    <dbReference type="NCBI Taxonomy" id="1303716"/>
    <lineage>
        <taxon>Eukaryota</taxon>
        <taxon>Fungi</taxon>
        <taxon>Dikarya</taxon>
        <taxon>Ascomycota</taxon>
        <taxon>Pezizomycotina</taxon>
        <taxon>Eurotiomycetes</taxon>
        <taxon>Eurotiomycetidae</taxon>
        <taxon>Eurotiales</taxon>
        <taxon>Aspergillaceae</taxon>
        <taxon>Penicillium</taxon>
    </lineage>
</organism>
<reference evidence="1" key="1">
    <citation type="submission" date="2021-07" db="EMBL/GenBank/DDBJ databases">
        <authorList>
            <person name="Branca A.L. A."/>
        </authorList>
    </citation>
    <scope>NUCLEOTIDE SEQUENCE</scope>
</reference>
<evidence type="ECO:0000313" key="1">
    <source>
        <dbReference type="EMBL" id="CAG8896038.1"/>
    </source>
</evidence>
<gene>
    <name evidence="1" type="ORF">PEGY_LOCUS4336</name>
</gene>
<dbReference type="AlphaFoldDB" id="A0A9W4KAK7"/>